<dbReference type="Proteomes" id="UP000707451">
    <property type="component" value="Unassembled WGS sequence"/>
</dbReference>
<accession>A0A9P7Y6X0</accession>
<dbReference type="SUPFAM" id="SSF52058">
    <property type="entry name" value="L domain-like"/>
    <property type="match status" value="1"/>
</dbReference>
<dbReference type="OrthoDB" id="2444617at2759"/>
<name>A0A9P7Y6X0_9FUNG</name>
<dbReference type="EMBL" id="JAHRHY010000001">
    <property type="protein sequence ID" value="KAG9072884.1"/>
    <property type="molecule type" value="Genomic_DNA"/>
</dbReference>
<feature type="coiled-coil region" evidence="1">
    <location>
        <begin position="228"/>
        <end position="265"/>
    </location>
</feature>
<keyword evidence="3" id="KW-1185">Reference proteome</keyword>
<gene>
    <name evidence="2" type="ORF">KI688_000665</name>
</gene>
<protein>
    <submittedName>
        <fullName evidence="2">Uncharacterized protein</fullName>
    </submittedName>
</protein>
<proteinExistence type="predicted"/>
<organism evidence="2 3">
    <name type="scientific">Linnemannia hyalina</name>
    <dbReference type="NCBI Taxonomy" id="64524"/>
    <lineage>
        <taxon>Eukaryota</taxon>
        <taxon>Fungi</taxon>
        <taxon>Fungi incertae sedis</taxon>
        <taxon>Mucoromycota</taxon>
        <taxon>Mortierellomycotina</taxon>
        <taxon>Mortierellomycetes</taxon>
        <taxon>Mortierellales</taxon>
        <taxon>Mortierellaceae</taxon>
        <taxon>Linnemannia</taxon>
    </lineage>
</organism>
<comment type="caution">
    <text evidence="2">The sequence shown here is derived from an EMBL/GenBank/DDBJ whole genome shotgun (WGS) entry which is preliminary data.</text>
</comment>
<evidence type="ECO:0000256" key="1">
    <source>
        <dbReference type="SAM" id="Coils"/>
    </source>
</evidence>
<sequence>MTLHQRFRLGDIVECLAVCQDKGGLLYSRLDDVQETFPGAIRFKLGTVTINFLTDDNCDKYEPKRIAYQPGLIIDVVCAAPVSADSAHSVDASLSTVVGSSAGVVYNKRHETMHTTTPHTCPTPVASPRGNLFECSSSKGQLLSTDHTVSNLSLRPLTPARQNASIHLPSSGYLPRHNVSLARPIAALSSIDSSIANLQLQLERSTNRQSIHHRQLLEQLIQMVAHQNKLVAQQNEMLREQAASKEREEKMLADLEAAKERDQELHRMQQQTIDRLVIAQQRVDAILVQNYELHEYPIPRLFVILPDSYENWDPRNFLNERFRLFFLCECGEDCGSEISHGVTSSQLAIIAPDTPVSPIRVRNRIHLARHEGYELSRPTEFFDRYGPYVLGTLKILKHCLAVATVVAPVVTLVDGGVKDVMGGIKSISVNTMKAVDMSINFLEKQLDDGGASDGFSGTGSDRQNTDDMFESLAALEGADLRRLDTLLRNNDQDKILGNLYRITTDQGHVKWVCFHHYKETYRDTALASFAQSVEVAGGTYDPHFSRVTISLTSSTVAKDFFKRLARQAPEVDNLDVTLAWDFGSADLVNLVNMVAKSNVRSITLDLQDDPTSKSALASFRPGKGRYHSLLSLFSNKNIRRLQLSNLHQLGTRTSNLPSSLVAPWMQSFHFHGQVNDEGRDRLTNILSRCPSLVDLRLTGSLSEGNIMDPSLHLQIFGLKKLQRLHVTGWYRNWPETPEANIWKDGMSFQELVCTMGALDHSFVEESIRRSHEILEVLVLFDFYFDYTPIDLTPKTNGKSSDRCYFPRLTHLDLQAGLTCGSREFLLTALPRLNLVYFGCRADAGSLLRHINLASLKSLSVDEMLSNNFRLLKEAIRGLGGECQIESLNVDGIDYFYEDLSDILKMLRLKRLFLSRASASAMVYLFRRINLPSLQTISLYGSEYLPEAEYALAQRRKEESVDAWAWRGYVPGGGRGAVADRALSPPLLDCRVQNVGGEWKHHFQFLQPILPKYSY</sequence>
<dbReference type="AlphaFoldDB" id="A0A9P7Y6X0"/>
<evidence type="ECO:0000313" key="3">
    <source>
        <dbReference type="Proteomes" id="UP000707451"/>
    </source>
</evidence>
<keyword evidence="1" id="KW-0175">Coiled coil</keyword>
<evidence type="ECO:0000313" key="2">
    <source>
        <dbReference type="EMBL" id="KAG9072884.1"/>
    </source>
</evidence>
<reference evidence="2" key="1">
    <citation type="submission" date="2021-06" db="EMBL/GenBank/DDBJ databases">
        <title>Genome Sequence of Mortierella hyaline Strain SCG-10, a Cold-Adapted, Nitrate-Reducing Fungus Isolated from Soil in Minnesota, USA.</title>
        <authorList>
            <person name="Aldossari N."/>
        </authorList>
    </citation>
    <scope>NUCLEOTIDE SEQUENCE</scope>
    <source>
        <strain evidence="2">SCG-10</strain>
    </source>
</reference>